<dbReference type="PANTHER" id="PTHR42918">
    <property type="entry name" value="LYSYL-TRNA SYNTHETASE"/>
    <property type="match status" value="1"/>
</dbReference>
<evidence type="ECO:0000256" key="4">
    <source>
        <dbReference type="SAM" id="MobiDB-lite"/>
    </source>
</evidence>
<dbReference type="GO" id="GO:0005524">
    <property type="term" value="F:ATP binding"/>
    <property type="evidence" value="ECO:0007669"/>
    <property type="project" value="UniProtKB-KW"/>
</dbReference>
<keyword evidence="1" id="KW-0436">Ligase</keyword>
<evidence type="ECO:0000256" key="2">
    <source>
        <dbReference type="ARBA" id="ARBA00022741"/>
    </source>
</evidence>
<dbReference type="Proteomes" id="UP000008370">
    <property type="component" value="Unassembled WGS sequence"/>
</dbReference>
<dbReference type="EMBL" id="JH930473">
    <property type="protein sequence ID" value="EKM54835.1"/>
    <property type="molecule type" value="Genomic_DNA"/>
</dbReference>
<protein>
    <recommendedName>
        <fullName evidence="5">Aminoacyl-tRNA synthetase class II (D/K/N) domain-containing protein</fullName>
    </recommendedName>
</protein>
<name>K5W6T2_PHACS</name>
<dbReference type="GO" id="GO:0005829">
    <property type="term" value="C:cytosol"/>
    <property type="evidence" value="ECO:0007669"/>
    <property type="project" value="TreeGrafter"/>
</dbReference>
<keyword evidence="2" id="KW-0547">Nucleotide-binding</keyword>
<evidence type="ECO:0000256" key="1">
    <source>
        <dbReference type="ARBA" id="ARBA00022598"/>
    </source>
</evidence>
<accession>K5W6T2</accession>
<dbReference type="STRING" id="650164.K5W6T2"/>
<organism evidence="6 7">
    <name type="scientific">Phanerochaete carnosa (strain HHB-10118-sp)</name>
    <name type="common">White-rot fungus</name>
    <name type="synonym">Peniophora carnosa</name>
    <dbReference type="NCBI Taxonomy" id="650164"/>
    <lineage>
        <taxon>Eukaryota</taxon>
        <taxon>Fungi</taxon>
        <taxon>Dikarya</taxon>
        <taxon>Basidiomycota</taxon>
        <taxon>Agaricomycotina</taxon>
        <taxon>Agaricomycetes</taxon>
        <taxon>Polyporales</taxon>
        <taxon>Phanerochaetaceae</taxon>
        <taxon>Phanerochaete</taxon>
    </lineage>
</organism>
<dbReference type="GO" id="GO:0000049">
    <property type="term" value="F:tRNA binding"/>
    <property type="evidence" value="ECO:0007669"/>
    <property type="project" value="TreeGrafter"/>
</dbReference>
<evidence type="ECO:0000313" key="6">
    <source>
        <dbReference type="EMBL" id="EKM54835.1"/>
    </source>
</evidence>
<evidence type="ECO:0000256" key="3">
    <source>
        <dbReference type="ARBA" id="ARBA00022840"/>
    </source>
</evidence>
<dbReference type="InParanoid" id="K5W6T2"/>
<dbReference type="GeneID" id="18917262"/>
<dbReference type="Gene3D" id="3.30.930.10">
    <property type="entry name" value="Bira Bifunctional Protein, Domain 2"/>
    <property type="match status" value="1"/>
</dbReference>
<gene>
    <name evidence="6" type="ORF">PHACADRAFT_258968</name>
</gene>
<proteinExistence type="predicted"/>
<reference evidence="6 7" key="1">
    <citation type="journal article" date="2012" name="BMC Genomics">
        <title>Comparative genomics of the white-rot fungi, Phanerochaete carnosa and P. chrysosporium, to elucidate the genetic basis of the distinct wood types they colonize.</title>
        <authorList>
            <person name="Suzuki H."/>
            <person name="MacDonald J."/>
            <person name="Syed K."/>
            <person name="Salamov A."/>
            <person name="Hori C."/>
            <person name="Aerts A."/>
            <person name="Henrissat B."/>
            <person name="Wiebenga A."/>
            <person name="vanKuyk P.A."/>
            <person name="Barry K."/>
            <person name="Lindquist E."/>
            <person name="LaButti K."/>
            <person name="Lapidus A."/>
            <person name="Lucas S."/>
            <person name="Coutinho P."/>
            <person name="Gong Y."/>
            <person name="Samejima M."/>
            <person name="Mahadevan R."/>
            <person name="Abou-Zaid M."/>
            <person name="de Vries R.P."/>
            <person name="Igarashi K."/>
            <person name="Yadav J.S."/>
            <person name="Grigoriev I.V."/>
            <person name="Master E.R."/>
        </authorList>
    </citation>
    <scope>NUCLEOTIDE SEQUENCE [LARGE SCALE GENOMIC DNA]</scope>
    <source>
        <strain evidence="6 7">HHB-10118-sp</strain>
    </source>
</reference>
<dbReference type="SUPFAM" id="SSF55681">
    <property type="entry name" value="Class II aaRS and biotin synthetases"/>
    <property type="match status" value="1"/>
</dbReference>
<dbReference type="InterPro" id="IPR004364">
    <property type="entry name" value="Aa-tRNA-synt_II"/>
</dbReference>
<feature type="compositionally biased region" description="Basic residues" evidence="4">
    <location>
        <begin position="93"/>
        <end position="106"/>
    </location>
</feature>
<dbReference type="GO" id="GO:0006430">
    <property type="term" value="P:lysyl-tRNA aminoacylation"/>
    <property type="evidence" value="ECO:0007669"/>
    <property type="project" value="InterPro"/>
</dbReference>
<sequence length="112" mass="12504">MVTGNATAKSFIVHHNGLYLRAAHELYLKQVVIGGPNRVYEIGRLLRNAGIDLTYNPGFATCECHAACADMYDIMDTTESLIEVSSGTSLVGRRRRRSTQRARTARRCTSWN</sequence>
<dbReference type="InterPro" id="IPR045864">
    <property type="entry name" value="aa-tRNA-synth_II/BPL/LPL"/>
</dbReference>
<dbReference type="PRINTS" id="PR00982">
    <property type="entry name" value="TRNASYNTHLYS"/>
</dbReference>
<feature type="domain" description="Aminoacyl-tRNA synthetase class II (D/K/N)" evidence="5">
    <location>
        <begin position="4"/>
        <end position="83"/>
    </location>
</feature>
<dbReference type="HOGENOM" id="CLU_2146761_0_0_1"/>
<evidence type="ECO:0000259" key="5">
    <source>
        <dbReference type="Pfam" id="PF00152"/>
    </source>
</evidence>
<dbReference type="AlphaFoldDB" id="K5W6T2"/>
<dbReference type="GO" id="GO:0004824">
    <property type="term" value="F:lysine-tRNA ligase activity"/>
    <property type="evidence" value="ECO:0007669"/>
    <property type="project" value="InterPro"/>
</dbReference>
<keyword evidence="7" id="KW-1185">Reference proteome</keyword>
<evidence type="ECO:0000313" key="7">
    <source>
        <dbReference type="Proteomes" id="UP000008370"/>
    </source>
</evidence>
<feature type="region of interest" description="Disordered" evidence="4">
    <location>
        <begin position="93"/>
        <end position="112"/>
    </location>
</feature>
<dbReference type="InterPro" id="IPR018149">
    <property type="entry name" value="Lys-tRNA-synth_II_C"/>
</dbReference>
<dbReference type="OrthoDB" id="21243at2759"/>
<dbReference type="RefSeq" id="XP_007397512.1">
    <property type="nucleotide sequence ID" value="XM_007397450.1"/>
</dbReference>
<keyword evidence="3" id="KW-0067">ATP-binding</keyword>
<dbReference type="PANTHER" id="PTHR42918:SF9">
    <property type="entry name" value="LYSINE--TRNA LIGASE"/>
    <property type="match status" value="1"/>
</dbReference>
<dbReference type="Pfam" id="PF00152">
    <property type="entry name" value="tRNA-synt_2"/>
    <property type="match status" value="1"/>
</dbReference>
<dbReference type="KEGG" id="pco:PHACADRAFT_258968"/>